<feature type="domain" description="BZIP" evidence="6">
    <location>
        <begin position="6"/>
        <end position="69"/>
    </location>
</feature>
<dbReference type="GO" id="GO:0005634">
    <property type="term" value="C:nucleus"/>
    <property type="evidence" value="ECO:0007669"/>
    <property type="project" value="UniProtKB-SubCell"/>
</dbReference>
<dbReference type="AlphaFoldDB" id="A0A9W4JKR3"/>
<protein>
    <recommendedName>
        <fullName evidence="6">BZIP domain-containing protein</fullName>
    </recommendedName>
</protein>
<evidence type="ECO:0000313" key="7">
    <source>
        <dbReference type="EMBL" id="CAG8399837.1"/>
    </source>
</evidence>
<dbReference type="OrthoDB" id="295274at2759"/>
<proteinExistence type="predicted"/>
<dbReference type="PROSITE" id="PS50217">
    <property type="entry name" value="BZIP"/>
    <property type="match status" value="1"/>
</dbReference>
<evidence type="ECO:0000256" key="3">
    <source>
        <dbReference type="ARBA" id="ARBA00023163"/>
    </source>
</evidence>
<dbReference type="CDD" id="cd14687">
    <property type="entry name" value="bZIP_ATF2"/>
    <property type="match status" value="1"/>
</dbReference>
<evidence type="ECO:0000256" key="1">
    <source>
        <dbReference type="ARBA" id="ARBA00004123"/>
    </source>
</evidence>
<dbReference type="PROSITE" id="PS00036">
    <property type="entry name" value="BZIP_BASIC"/>
    <property type="match status" value="1"/>
</dbReference>
<dbReference type="InterPro" id="IPR046347">
    <property type="entry name" value="bZIP_sf"/>
</dbReference>
<evidence type="ECO:0000256" key="5">
    <source>
        <dbReference type="SAM" id="Coils"/>
    </source>
</evidence>
<dbReference type="Pfam" id="PF00170">
    <property type="entry name" value="bZIP_1"/>
    <property type="match status" value="1"/>
</dbReference>
<keyword evidence="5" id="KW-0175">Coiled coil</keyword>
<evidence type="ECO:0000313" key="8">
    <source>
        <dbReference type="Proteomes" id="UP001152592"/>
    </source>
</evidence>
<organism evidence="7 8">
    <name type="scientific">Penicillium salamii</name>
    <dbReference type="NCBI Taxonomy" id="1612424"/>
    <lineage>
        <taxon>Eukaryota</taxon>
        <taxon>Fungi</taxon>
        <taxon>Dikarya</taxon>
        <taxon>Ascomycota</taxon>
        <taxon>Pezizomycotina</taxon>
        <taxon>Eurotiomycetes</taxon>
        <taxon>Eurotiomycetidae</taxon>
        <taxon>Eurotiales</taxon>
        <taxon>Aspergillaceae</taxon>
        <taxon>Penicillium</taxon>
    </lineage>
</organism>
<dbReference type="InterPro" id="IPR004827">
    <property type="entry name" value="bZIP"/>
</dbReference>
<feature type="coiled-coil region" evidence="5">
    <location>
        <begin position="24"/>
        <end position="58"/>
    </location>
</feature>
<name>A0A9W4JKR3_9EURO</name>
<dbReference type="GO" id="GO:0003700">
    <property type="term" value="F:DNA-binding transcription factor activity"/>
    <property type="evidence" value="ECO:0007669"/>
    <property type="project" value="InterPro"/>
</dbReference>
<dbReference type="Proteomes" id="UP001152592">
    <property type="component" value="Unassembled WGS sequence"/>
</dbReference>
<dbReference type="SUPFAM" id="SSF57959">
    <property type="entry name" value="Leucine zipper domain"/>
    <property type="match status" value="1"/>
</dbReference>
<gene>
    <name evidence="7" type="ORF">PSALAMII_LOCUS7562</name>
</gene>
<comment type="caution">
    <text evidence="7">The sequence shown here is derived from an EMBL/GenBank/DDBJ whole genome shotgun (WGS) entry which is preliminary data.</text>
</comment>
<keyword evidence="3" id="KW-0804">Transcription</keyword>
<keyword evidence="2" id="KW-0805">Transcription regulation</keyword>
<dbReference type="EMBL" id="CAJVPD010000252">
    <property type="protein sequence ID" value="CAG8399837.1"/>
    <property type="molecule type" value="Genomic_DNA"/>
</dbReference>
<comment type="subcellular location">
    <subcellularLocation>
        <location evidence="1">Nucleus</location>
    </subcellularLocation>
</comment>
<sequence length="158" mass="18371">MKSHVSPERARHLERNRIAANKCRERKKREHKLIERRLSDETEKKEILLAQLNVLREEVWGLKNIIFQHAECDDHQINSQLARMTQSVLSHSVDSTSPTSQTWSEEDANANATGNEIKMEGAFEECDDWPVPPTNDFYDPILTDSMFENFIQTDNPYS</sequence>
<keyword evidence="4" id="KW-0539">Nucleus</keyword>
<evidence type="ECO:0000256" key="2">
    <source>
        <dbReference type="ARBA" id="ARBA00023015"/>
    </source>
</evidence>
<accession>A0A9W4JKR3</accession>
<dbReference type="Gene3D" id="1.20.5.170">
    <property type="match status" value="1"/>
</dbReference>
<dbReference type="SMART" id="SM00338">
    <property type="entry name" value="BRLZ"/>
    <property type="match status" value="1"/>
</dbReference>
<evidence type="ECO:0000256" key="4">
    <source>
        <dbReference type="ARBA" id="ARBA00023242"/>
    </source>
</evidence>
<dbReference type="PANTHER" id="PTHR19304">
    <property type="entry name" value="CYCLIC-AMP RESPONSE ELEMENT BINDING PROTEIN"/>
    <property type="match status" value="1"/>
</dbReference>
<reference evidence="7" key="1">
    <citation type="submission" date="2021-07" db="EMBL/GenBank/DDBJ databases">
        <authorList>
            <person name="Branca A.L. A."/>
        </authorList>
    </citation>
    <scope>NUCLEOTIDE SEQUENCE</scope>
</reference>
<dbReference type="InterPro" id="IPR051027">
    <property type="entry name" value="bZIP_transcription_factors"/>
</dbReference>
<evidence type="ECO:0000259" key="6">
    <source>
        <dbReference type="PROSITE" id="PS50217"/>
    </source>
</evidence>